<name>A0AA36IZ62_9DINO</name>
<gene>
    <name evidence="2" type="ORF">EVOR1521_LOCUS20865</name>
</gene>
<organism evidence="2 3">
    <name type="scientific">Effrenium voratum</name>
    <dbReference type="NCBI Taxonomy" id="2562239"/>
    <lineage>
        <taxon>Eukaryota</taxon>
        <taxon>Sar</taxon>
        <taxon>Alveolata</taxon>
        <taxon>Dinophyceae</taxon>
        <taxon>Suessiales</taxon>
        <taxon>Symbiodiniaceae</taxon>
        <taxon>Effrenium</taxon>
    </lineage>
</organism>
<protein>
    <submittedName>
        <fullName evidence="2">Uncharacterized protein</fullName>
    </submittedName>
</protein>
<evidence type="ECO:0000313" key="3">
    <source>
        <dbReference type="Proteomes" id="UP001178507"/>
    </source>
</evidence>
<dbReference type="Proteomes" id="UP001178507">
    <property type="component" value="Unassembled WGS sequence"/>
</dbReference>
<sequence>MAELFLAIVACDAEIGDMELHCAVALGSGYRRSRVPMPFEECLRAWQVPHIFSVCTIAILFGETGLGNISVPIMRLGRCKDSTLDEWFPVEPSSTVRLRLLLHLRSESGGAAPASFERLCSELLGKAGKPSPQTGQAEGAIHHAEPKVTRSDLGHSNPKPASPTSPASPASPASPTATSPERAKDLARKEDKVPNLQEREPDFAASLQELHRLCQSMLPSETPPPPRGPLPVDDEASPSKDNVYDEARAQLLSQKEALERESTELNTHWAALQEDQATKHEVLAEMRVERLSIFATVEELQTEVEDATTELKEAQAVASSRLATRRRLQAELLACSADFGDEAAEQRRASEALRRKRALLRSEAVELGRELQCCVSRGDALVSENLQLRTESAAVEEAEDGRFQFPRCNENGLQSIQGCEIGKKDGNCG</sequence>
<proteinExistence type="predicted"/>
<feature type="compositionally biased region" description="Low complexity" evidence="1">
    <location>
        <begin position="162"/>
        <end position="180"/>
    </location>
</feature>
<feature type="region of interest" description="Disordered" evidence="1">
    <location>
        <begin position="149"/>
        <end position="196"/>
    </location>
</feature>
<feature type="region of interest" description="Disordered" evidence="1">
    <location>
        <begin position="217"/>
        <end position="240"/>
    </location>
</feature>
<feature type="compositionally biased region" description="Basic and acidic residues" evidence="1">
    <location>
        <begin position="181"/>
        <end position="196"/>
    </location>
</feature>
<reference evidence="2" key="1">
    <citation type="submission" date="2023-08" db="EMBL/GenBank/DDBJ databases">
        <authorList>
            <person name="Chen Y."/>
            <person name="Shah S."/>
            <person name="Dougan E. K."/>
            <person name="Thang M."/>
            <person name="Chan C."/>
        </authorList>
    </citation>
    <scope>NUCLEOTIDE SEQUENCE</scope>
</reference>
<keyword evidence="3" id="KW-1185">Reference proteome</keyword>
<accession>A0AA36IZ62</accession>
<evidence type="ECO:0000313" key="2">
    <source>
        <dbReference type="EMBL" id="CAJ1396677.1"/>
    </source>
</evidence>
<dbReference type="AlphaFoldDB" id="A0AA36IZ62"/>
<dbReference type="EMBL" id="CAUJNA010003240">
    <property type="protein sequence ID" value="CAJ1396677.1"/>
    <property type="molecule type" value="Genomic_DNA"/>
</dbReference>
<evidence type="ECO:0000256" key="1">
    <source>
        <dbReference type="SAM" id="MobiDB-lite"/>
    </source>
</evidence>
<comment type="caution">
    <text evidence="2">The sequence shown here is derived from an EMBL/GenBank/DDBJ whole genome shotgun (WGS) entry which is preliminary data.</text>
</comment>